<keyword evidence="1" id="KW-0472">Membrane</keyword>
<keyword evidence="3" id="KW-1185">Reference proteome</keyword>
<accession>A0A9P5TZF2</accession>
<comment type="caution">
    <text evidence="2">The sequence shown here is derived from an EMBL/GenBank/DDBJ whole genome shotgun (WGS) entry which is preliminary data.</text>
</comment>
<dbReference type="EMBL" id="JADNRY010000250">
    <property type="protein sequence ID" value="KAF9060302.1"/>
    <property type="molecule type" value="Genomic_DNA"/>
</dbReference>
<name>A0A9P5TZF2_9AGAR</name>
<evidence type="ECO:0000313" key="2">
    <source>
        <dbReference type="EMBL" id="KAF9060302.1"/>
    </source>
</evidence>
<reference evidence="2" key="1">
    <citation type="submission" date="2020-11" db="EMBL/GenBank/DDBJ databases">
        <authorList>
            <consortium name="DOE Joint Genome Institute"/>
            <person name="Ahrendt S."/>
            <person name="Riley R."/>
            <person name="Andreopoulos W."/>
            <person name="Labutti K."/>
            <person name="Pangilinan J."/>
            <person name="Ruiz-Duenas F.J."/>
            <person name="Barrasa J.M."/>
            <person name="Sanchez-Garcia M."/>
            <person name="Camarero S."/>
            <person name="Miyauchi S."/>
            <person name="Serrano A."/>
            <person name="Linde D."/>
            <person name="Babiker R."/>
            <person name="Drula E."/>
            <person name="Ayuso-Fernandez I."/>
            <person name="Pacheco R."/>
            <person name="Padilla G."/>
            <person name="Ferreira P."/>
            <person name="Barriuso J."/>
            <person name="Kellner H."/>
            <person name="Castanera R."/>
            <person name="Alfaro M."/>
            <person name="Ramirez L."/>
            <person name="Pisabarro A.G."/>
            <person name="Kuo A."/>
            <person name="Tritt A."/>
            <person name="Lipzen A."/>
            <person name="He G."/>
            <person name="Yan M."/>
            <person name="Ng V."/>
            <person name="Cullen D."/>
            <person name="Martin F."/>
            <person name="Rosso M.-N."/>
            <person name="Henrissat B."/>
            <person name="Hibbett D."/>
            <person name="Martinez A.T."/>
            <person name="Grigoriev I.V."/>
        </authorList>
    </citation>
    <scope>NUCLEOTIDE SEQUENCE</scope>
    <source>
        <strain evidence="2">AH 40177</strain>
    </source>
</reference>
<protein>
    <submittedName>
        <fullName evidence="2">Uncharacterized protein</fullName>
    </submittedName>
</protein>
<dbReference type="OrthoDB" id="2744793at2759"/>
<dbReference type="Proteomes" id="UP000772434">
    <property type="component" value="Unassembled WGS sequence"/>
</dbReference>
<feature type="transmembrane region" description="Helical" evidence="1">
    <location>
        <begin position="198"/>
        <end position="219"/>
    </location>
</feature>
<gene>
    <name evidence="2" type="ORF">BDP27DRAFT_1370672</name>
</gene>
<evidence type="ECO:0000256" key="1">
    <source>
        <dbReference type="SAM" id="Phobius"/>
    </source>
</evidence>
<keyword evidence="1" id="KW-1133">Transmembrane helix</keyword>
<feature type="transmembrane region" description="Helical" evidence="1">
    <location>
        <begin position="115"/>
        <end position="132"/>
    </location>
</feature>
<organism evidence="2 3">
    <name type="scientific">Rhodocollybia butyracea</name>
    <dbReference type="NCBI Taxonomy" id="206335"/>
    <lineage>
        <taxon>Eukaryota</taxon>
        <taxon>Fungi</taxon>
        <taxon>Dikarya</taxon>
        <taxon>Basidiomycota</taxon>
        <taxon>Agaricomycotina</taxon>
        <taxon>Agaricomycetes</taxon>
        <taxon>Agaricomycetidae</taxon>
        <taxon>Agaricales</taxon>
        <taxon>Marasmiineae</taxon>
        <taxon>Omphalotaceae</taxon>
        <taxon>Rhodocollybia</taxon>
    </lineage>
</organism>
<evidence type="ECO:0000313" key="3">
    <source>
        <dbReference type="Proteomes" id="UP000772434"/>
    </source>
</evidence>
<keyword evidence="1" id="KW-0812">Transmembrane</keyword>
<sequence>MSPEEQELVALLASACYDDLAAATITGIGYGASFLGTLIAIRLLNAFSLVQVHLGLVEEATQPPQSVTIAADVNSFVSIVVLYDRFIPRLFHWQILIGDAVVCWRAWVLLHRNRFWKFTLALLMLSNIVVNIVDASFDVAVVNTDLIDGATVIFDCLALATTLAVNLLATSLIGWKVWSHHQTLKAASMATKTPIQKILLLLVESGIFFLAVQLLAFIAELGGTLSTSNPNPNFRTFMAVSTSLFLTVSCLYPVAVIILIKMNKSPVAETFYSQQQRATSVTVEVDGT</sequence>
<feature type="transmembrane region" description="Helical" evidence="1">
    <location>
        <begin position="239"/>
        <end position="260"/>
    </location>
</feature>
<dbReference type="AlphaFoldDB" id="A0A9P5TZF2"/>
<feature type="transmembrane region" description="Helical" evidence="1">
    <location>
        <begin position="152"/>
        <end position="178"/>
    </location>
</feature>
<feature type="transmembrane region" description="Helical" evidence="1">
    <location>
        <begin position="20"/>
        <end position="41"/>
    </location>
</feature>
<proteinExistence type="predicted"/>